<reference evidence="2" key="2">
    <citation type="submission" date="2007-04" db="EMBL/GenBank/DDBJ databases">
        <title>Draft genome sequence of Bacteroides ovatus (ATCC 8483).</title>
        <authorList>
            <person name="Sudarsanam P."/>
            <person name="Ley R."/>
            <person name="Guruge J."/>
            <person name="Turnbaugh P.J."/>
            <person name="Mahowald M."/>
            <person name="Liep D."/>
            <person name="Gordon J."/>
        </authorList>
    </citation>
    <scope>NUCLEOTIDE SEQUENCE [LARGE SCALE GENOMIC DNA]</scope>
    <source>
        <strain evidence="2">ATCC 8483 / DSM 1896 / JCM 5824 / BCRC 10623 / CCUG 4943 / NCTC 11153</strain>
    </source>
</reference>
<dbReference type="Proteomes" id="UP000005475">
    <property type="component" value="Unassembled WGS sequence"/>
</dbReference>
<reference evidence="1 2" key="1">
    <citation type="submission" date="2007-03" db="EMBL/GenBank/DDBJ databases">
        <authorList>
            <person name="Fulton L."/>
            <person name="Clifton S."/>
            <person name="Fulton B."/>
            <person name="Xu J."/>
            <person name="Minx P."/>
            <person name="Pepin K.H."/>
            <person name="Johnson M."/>
            <person name="Thiruvilangam P."/>
            <person name="Bhonagiri V."/>
            <person name="Nash W.E."/>
            <person name="Mardis E.R."/>
            <person name="Wilson R.K."/>
        </authorList>
    </citation>
    <scope>NUCLEOTIDE SEQUENCE [LARGE SCALE GENOMIC DNA]</scope>
    <source>
        <strain evidence="2">ATCC 8483 / DSM 1896 / JCM 5824 / BCRC 10623 / CCUG 4943 / NCTC 11153</strain>
    </source>
</reference>
<protein>
    <submittedName>
        <fullName evidence="1">Uncharacterized protein</fullName>
    </submittedName>
</protein>
<organism evidence="1 2">
    <name type="scientific">Bacteroides ovatus (strain ATCC 8483 / DSM 1896 / JCM 5824 / BCRC 10623 / CCUG 4943 / NCTC 11153)</name>
    <dbReference type="NCBI Taxonomy" id="411476"/>
    <lineage>
        <taxon>Bacteria</taxon>
        <taxon>Pseudomonadati</taxon>
        <taxon>Bacteroidota</taxon>
        <taxon>Bacteroidia</taxon>
        <taxon>Bacteroidales</taxon>
        <taxon>Bacteroidaceae</taxon>
        <taxon>Bacteroides</taxon>
    </lineage>
</organism>
<proteinExistence type="predicted"/>
<gene>
    <name evidence="1" type="ORF">BACOVA_04666</name>
</gene>
<sequence length="37" mass="4295">MEGQVYVSGRPKPLAPLQTSQGRHIPLVYLLYNYYNQ</sequence>
<name>A0AAN3D6V2_BACO1</name>
<accession>A0AAN3D6V2</accession>
<comment type="caution">
    <text evidence="1">The sequence shown here is derived from an EMBL/GenBank/DDBJ whole genome shotgun (WGS) entry which is preliminary data.</text>
</comment>
<dbReference type="AlphaFoldDB" id="A0AAN3D6V2"/>
<dbReference type="EMBL" id="AAXF02000054">
    <property type="protein sequence ID" value="EDO08810.1"/>
    <property type="molecule type" value="Genomic_DNA"/>
</dbReference>
<evidence type="ECO:0000313" key="2">
    <source>
        <dbReference type="Proteomes" id="UP000005475"/>
    </source>
</evidence>
<evidence type="ECO:0000313" key="1">
    <source>
        <dbReference type="EMBL" id="EDO08810.1"/>
    </source>
</evidence>